<dbReference type="InterPro" id="IPR029083">
    <property type="entry name" value="Imm32"/>
</dbReference>
<dbReference type="Proteomes" id="UP000664369">
    <property type="component" value="Unassembled WGS sequence"/>
</dbReference>
<sequence length="110" mass="12483">MRGNEIEGHLDIFISRNEGKDDEKSVIWNEILIHGDPEGLKSFAKLLVEIADLNQEKVDNKYLPVGAREHYHLRPGFELANSSIEVIVGRLDAKGTGAFYDRYVSKDKLE</sequence>
<proteinExistence type="predicted"/>
<dbReference type="Pfam" id="PF15566">
    <property type="entry name" value="Imm32"/>
    <property type="match status" value="1"/>
</dbReference>
<keyword evidence="2" id="KW-1185">Reference proteome</keyword>
<gene>
    <name evidence="1" type="ORF">J4E00_02725</name>
</gene>
<comment type="caution">
    <text evidence="1">The sequence shown here is derived from an EMBL/GenBank/DDBJ whole genome shotgun (WGS) entry which is preliminary data.</text>
</comment>
<organism evidence="1 2">
    <name type="scientific">Hymenobacter negativus</name>
    <dbReference type="NCBI Taxonomy" id="2795026"/>
    <lineage>
        <taxon>Bacteria</taxon>
        <taxon>Pseudomonadati</taxon>
        <taxon>Bacteroidota</taxon>
        <taxon>Cytophagia</taxon>
        <taxon>Cytophagales</taxon>
        <taxon>Hymenobacteraceae</taxon>
        <taxon>Hymenobacter</taxon>
    </lineage>
</organism>
<evidence type="ECO:0000313" key="1">
    <source>
        <dbReference type="EMBL" id="MBO2007946.1"/>
    </source>
</evidence>
<dbReference type="EMBL" id="JAGETZ010000001">
    <property type="protein sequence ID" value="MBO2007946.1"/>
    <property type="molecule type" value="Genomic_DNA"/>
</dbReference>
<protein>
    <submittedName>
        <fullName evidence="1">Uncharacterized protein</fullName>
    </submittedName>
</protein>
<evidence type="ECO:0000313" key="2">
    <source>
        <dbReference type="Proteomes" id="UP000664369"/>
    </source>
</evidence>
<name>A0ABS3Q9P0_9BACT</name>
<reference evidence="1 2" key="1">
    <citation type="submission" date="2021-03" db="EMBL/GenBank/DDBJ databases">
        <authorList>
            <person name="Kim M.K."/>
        </authorList>
    </citation>
    <scope>NUCLEOTIDE SEQUENCE [LARGE SCALE GENOMIC DNA]</scope>
    <source>
        <strain evidence="1 2">BT442</strain>
    </source>
</reference>
<accession>A0ABS3Q9P0</accession>